<keyword evidence="5" id="KW-0862">Zinc</keyword>
<evidence type="ECO:0000256" key="8">
    <source>
        <dbReference type="PROSITE-ProRule" id="PRU00175"/>
    </source>
</evidence>
<evidence type="ECO:0000256" key="9">
    <source>
        <dbReference type="SAM" id="MobiDB-lite"/>
    </source>
</evidence>
<dbReference type="PROSITE" id="PS50089">
    <property type="entry name" value="ZF_RING_2"/>
    <property type="match status" value="1"/>
</dbReference>
<feature type="transmembrane region" description="Helical" evidence="10">
    <location>
        <begin position="314"/>
        <end position="347"/>
    </location>
</feature>
<dbReference type="SUPFAM" id="SSF57850">
    <property type="entry name" value="RING/U-box"/>
    <property type="match status" value="1"/>
</dbReference>
<keyword evidence="3" id="KW-0479">Metal-binding</keyword>
<dbReference type="PANTHER" id="PTHR46675:SF4">
    <property type="entry name" value="E3 UBIQUITIN-PROTEIN LIGASE RNF182"/>
    <property type="match status" value="1"/>
</dbReference>
<feature type="compositionally biased region" description="Basic and acidic residues" evidence="9">
    <location>
        <begin position="151"/>
        <end position="173"/>
    </location>
</feature>
<evidence type="ECO:0000256" key="10">
    <source>
        <dbReference type="SAM" id="Phobius"/>
    </source>
</evidence>
<evidence type="ECO:0000256" key="4">
    <source>
        <dbReference type="ARBA" id="ARBA00022771"/>
    </source>
</evidence>
<sequence length="348" mass="39162">MESRGTCGGLITREELQSSSQDFAEMIASVATCGDGCGANLSKKSIHQSSELIENLHKGGHLHGRTYADGPSNESEPLNDPCKLDTETSSVDPSTSYHSKDLCVTISEDTAGEDTSVGAQHGSSQLIDGVDLLHGLPRTSSGFQVEDEEDNEKKLEENEVKEPVDSSKPLLEEDHPEQECPICTEFYDTTKHKQSLLNCNHIFCDNCIKTMVNTANSANLCRVTCPICRQTTPMLEWEVRKMQEQMMESGGVCIQQDYVPPQPLVRRPGLCGALEYRFQKRFRTGRLFLFPPCIRHPHRLIDRLSRLERRCRCLYFSALVFLLFVEFFCFALLFLPILVIILMIVFCK</sequence>
<keyword evidence="13" id="KW-1185">Reference proteome</keyword>
<dbReference type="InterPro" id="IPR017907">
    <property type="entry name" value="Znf_RING_CS"/>
</dbReference>
<evidence type="ECO:0000256" key="3">
    <source>
        <dbReference type="ARBA" id="ARBA00022723"/>
    </source>
</evidence>
<keyword evidence="10" id="KW-1133">Transmembrane helix</keyword>
<evidence type="ECO:0000256" key="6">
    <source>
        <dbReference type="ARBA" id="ARBA00030086"/>
    </source>
</evidence>
<feature type="region of interest" description="Disordered" evidence="9">
    <location>
        <begin position="137"/>
        <end position="173"/>
    </location>
</feature>
<keyword evidence="10" id="KW-0812">Transmembrane</keyword>
<feature type="compositionally biased region" description="Polar residues" evidence="9">
    <location>
        <begin position="87"/>
        <end position="97"/>
    </location>
</feature>
<dbReference type="Gene3D" id="3.30.40.10">
    <property type="entry name" value="Zinc/RING finger domain, C3HC4 (zinc finger)"/>
    <property type="match status" value="1"/>
</dbReference>
<dbReference type="SMART" id="SM00184">
    <property type="entry name" value="RING"/>
    <property type="match status" value="1"/>
</dbReference>
<dbReference type="AlphaFoldDB" id="A0A8J6ECP3"/>
<accession>A0A8J6ECP3</accession>
<dbReference type="OrthoDB" id="8062037at2759"/>
<dbReference type="InterPro" id="IPR042285">
    <property type="entry name" value="RNF182"/>
</dbReference>
<dbReference type="EMBL" id="WNTK01002681">
    <property type="protein sequence ID" value="KAG9465791.1"/>
    <property type="molecule type" value="Genomic_DNA"/>
</dbReference>
<dbReference type="PROSITE" id="PS00518">
    <property type="entry name" value="ZF_RING_1"/>
    <property type="match status" value="1"/>
</dbReference>
<dbReference type="InterPro" id="IPR013083">
    <property type="entry name" value="Znf_RING/FYVE/PHD"/>
</dbReference>
<dbReference type="InterPro" id="IPR001841">
    <property type="entry name" value="Znf_RING"/>
</dbReference>
<name>A0A8J6ECP3_ELECQ</name>
<feature type="domain" description="RING-type" evidence="11">
    <location>
        <begin position="180"/>
        <end position="229"/>
    </location>
</feature>
<gene>
    <name evidence="12" type="ORF">GDO78_017727</name>
</gene>
<evidence type="ECO:0000256" key="5">
    <source>
        <dbReference type="ARBA" id="ARBA00022833"/>
    </source>
</evidence>
<feature type="region of interest" description="Disordered" evidence="9">
    <location>
        <begin position="62"/>
        <end position="97"/>
    </location>
</feature>
<dbReference type="GO" id="GO:0008270">
    <property type="term" value="F:zinc ion binding"/>
    <property type="evidence" value="ECO:0007669"/>
    <property type="project" value="UniProtKB-KW"/>
</dbReference>
<comment type="subunit">
    <text evidence="1">Interacts with ATP6V0C.</text>
</comment>
<evidence type="ECO:0000256" key="1">
    <source>
        <dbReference type="ARBA" id="ARBA00011482"/>
    </source>
</evidence>
<comment type="caution">
    <text evidence="12">The sequence shown here is derived from an EMBL/GenBank/DDBJ whole genome shotgun (WGS) entry which is preliminary data.</text>
</comment>
<keyword evidence="4 8" id="KW-0863">Zinc-finger</keyword>
<evidence type="ECO:0000259" key="11">
    <source>
        <dbReference type="PROSITE" id="PS50089"/>
    </source>
</evidence>
<keyword evidence="10" id="KW-0472">Membrane</keyword>
<protein>
    <recommendedName>
        <fullName evidence="2">E3 ubiquitin-protein ligase RNF182</fullName>
    </recommendedName>
    <alternativeName>
        <fullName evidence="7">RING finger protein 182</fullName>
    </alternativeName>
    <alternativeName>
        <fullName evidence="6">RING-type E3 ubiquitin transferase RNF182</fullName>
    </alternativeName>
</protein>
<dbReference type="Pfam" id="PF13639">
    <property type="entry name" value="zf-RING_2"/>
    <property type="match status" value="1"/>
</dbReference>
<evidence type="ECO:0000313" key="12">
    <source>
        <dbReference type="EMBL" id="KAG9465791.1"/>
    </source>
</evidence>
<evidence type="ECO:0000256" key="7">
    <source>
        <dbReference type="ARBA" id="ARBA00031239"/>
    </source>
</evidence>
<proteinExistence type="predicted"/>
<evidence type="ECO:0000256" key="2">
    <source>
        <dbReference type="ARBA" id="ARBA00014050"/>
    </source>
</evidence>
<reference evidence="12" key="1">
    <citation type="thesis" date="2020" institute="ProQuest LLC" country="789 East Eisenhower Parkway, Ann Arbor, MI, USA">
        <title>Comparative Genomics and Chromosome Evolution.</title>
        <authorList>
            <person name="Mudd A.B."/>
        </authorList>
    </citation>
    <scope>NUCLEOTIDE SEQUENCE</scope>
    <source>
        <strain evidence="12">HN-11 Male</strain>
        <tissue evidence="12">Kidney and liver</tissue>
    </source>
</reference>
<organism evidence="12 13">
    <name type="scientific">Eleutherodactylus coqui</name>
    <name type="common">Puerto Rican coqui</name>
    <dbReference type="NCBI Taxonomy" id="57060"/>
    <lineage>
        <taxon>Eukaryota</taxon>
        <taxon>Metazoa</taxon>
        <taxon>Chordata</taxon>
        <taxon>Craniata</taxon>
        <taxon>Vertebrata</taxon>
        <taxon>Euteleostomi</taxon>
        <taxon>Amphibia</taxon>
        <taxon>Batrachia</taxon>
        <taxon>Anura</taxon>
        <taxon>Neobatrachia</taxon>
        <taxon>Hyloidea</taxon>
        <taxon>Eleutherodactylidae</taxon>
        <taxon>Eleutherodactylinae</taxon>
        <taxon>Eleutherodactylus</taxon>
        <taxon>Eleutherodactylus</taxon>
    </lineage>
</organism>
<dbReference type="PANTHER" id="PTHR46675">
    <property type="entry name" value="E3 UBIQUITIN-PROTEIN LIGASE RNF182"/>
    <property type="match status" value="1"/>
</dbReference>
<evidence type="ECO:0000313" key="13">
    <source>
        <dbReference type="Proteomes" id="UP000770717"/>
    </source>
</evidence>
<dbReference type="Proteomes" id="UP000770717">
    <property type="component" value="Unassembled WGS sequence"/>
</dbReference>